<name>A0A836KES9_9TRYP</name>
<dbReference type="KEGG" id="lmat:92511513"/>
<reference evidence="3" key="2">
    <citation type="journal article" date="2021" name="Sci. Data">
        <title>Chromosome-scale genome sequencing, assembly and annotation of six genomes from subfamily Leishmaniinae.</title>
        <authorList>
            <person name="Almutairi H."/>
            <person name="Urbaniak M.D."/>
            <person name="Bates M.D."/>
            <person name="Jariyapan N."/>
            <person name="Kwakye-Nuako G."/>
            <person name="Thomaz Soccol V."/>
            <person name="Al-Salem W.S."/>
            <person name="Dillon R.J."/>
            <person name="Bates P.A."/>
            <person name="Gatherer D."/>
        </authorList>
    </citation>
    <scope>NUCLEOTIDE SEQUENCE [LARGE SCALE GENOMIC DNA]</scope>
</reference>
<evidence type="ECO:0000313" key="3">
    <source>
        <dbReference type="Proteomes" id="UP000673552"/>
    </source>
</evidence>
<dbReference type="RefSeq" id="XP_067176280.1">
    <property type="nucleotide sequence ID" value="XM_067319001.1"/>
</dbReference>
<proteinExistence type="predicted"/>
<organism evidence="2 3">
    <name type="scientific">Leishmania martiniquensis</name>
    <dbReference type="NCBI Taxonomy" id="1580590"/>
    <lineage>
        <taxon>Eukaryota</taxon>
        <taxon>Discoba</taxon>
        <taxon>Euglenozoa</taxon>
        <taxon>Kinetoplastea</taxon>
        <taxon>Metakinetoplastina</taxon>
        <taxon>Trypanosomatida</taxon>
        <taxon>Trypanosomatidae</taxon>
        <taxon>Leishmaniinae</taxon>
        <taxon>Leishmania</taxon>
    </lineage>
</organism>
<evidence type="ECO:0000313" key="2">
    <source>
        <dbReference type="EMBL" id="KAG5471306.1"/>
    </source>
</evidence>
<sequence length="148" mass="15488">MAGYPYPGQYTTYGAYPPQQLPGAACSPYGQITPNIPQQAATPQQPLQSVYAYQQVPQAPHPSSAVLNESPCGYGPGCRPPPPPARPGLLDVLRGPPEYYHHHLSSPPGPPTILGGPAPHHQGGPPDGRSAFGGAPSQTGRQHLSGFR</sequence>
<keyword evidence="3" id="KW-1185">Reference proteome</keyword>
<dbReference type="GeneID" id="92511513"/>
<comment type="caution">
    <text evidence="2">The sequence shown here is derived from an EMBL/GenBank/DDBJ whole genome shotgun (WGS) entry which is preliminary data.</text>
</comment>
<evidence type="ECO:0000256" key="1">
    <source>
        <dbReference type="SAM" id="MobiDB-lite"/>
    </source>
</evidence>
<gene>
    <name evidence="2" type="ORF">LSCM1_01383</name>
</gene>
<dbReference type="EMBL" id="JAFEUZ010000031">
    <property type="protein sequence ID" value="KAG5471306.1"/>
    <property type="molecule type" value="Genomic_DNA"/>
</dbReference>
<dbReference type="AlphaFoldDB" id="A0A836KES9"/>
<protein>
    <submittedName>
        <fullName evidence="2">Uncharacterized protein</fullName>
    </submittedName>
</protein>
<feature type="compositionally biased region" description="Low complexity" evidence="1">
    <location>
        <begin position="115"/>
        <end position="128"/>
    </location>
</feature>
<reference evidence="3" key="1">
    <citation type="journal article" date="2021" name="Microbiol. Resour. Announc.">
        <title>LGAAP: Leishmaniinae Genome Assembly and Annotation Pipeline.</title>
        <authorList>
            <person name="Almutairi H."/>
            <person name="Urbaniak M.D."/>
            <person name="Bates M.D."/>
            <person name="Jariyapan N."/>
            <person name="Kwakye-Nuako G."/>
            <person name="Thomaz-Soccol V."/>
            <person name="Al-Salem W.S."/>
            <person name="Dillon R.J."/>
            <person name="Bates P.A."/>
            <person name="Gatherer D."/>
        </authorList>
    </citation>
    <scope>NUCLEOTIDE SEQUENCE [LARGE SCALE GENOMIC DNA]</scope>
</reference>
<feature type="region of interest" description="Disordered" evidence="1">
    <location>
        <begin position="73"/>
        <end position="148"/>
    </location>
</feature>
<dbReference type="Proteomes" id="UP000673552">
    <property type="component" value="Unassembled WGS sequence"/>
</dbReference>
<accession>A0A836KES9</accession>